<dbReference type="Proteomes" id="UP000009168">
    <property type="component" value="Unassembled WGS sequence"/>
</dbReference>
<sequence length="159" mass="19427">MRLIQFKNLVAFNLRIVFILYLYLRLSSSYFFKQQMINIKLIGDIQDRRENLQGLDCSLQITFKYIFQTFKELENKFKQQQINGQTFCCCFNFSQNIIVNMNIIKQVRVKSNQMKQNLNSPYYLWQWMLEDSWIFRILGQIQARFYYQVLVIIKWLQAK</sequence>
<evidence type="ECO:0000313" key="3">
    <source>
        <dbReference type="Proteomes" id="UP000009168"/>
    </source>
</evidence>
<evidence type="ECO:0000313" key="2">
    <source>
        <dbReference type="EMBL" id="EAS04072.2"/>
    </source>
</evidence>
<dbReference type="HOGENOM" id="CLU_2532487_0_0_1"/>
<keyword evidence="1 2" id="KW-0812">Transmembrane</keyword>
<dbReference type="RefSeq" id="XP_001024317.2">
    <property type="nucleotide sequence ID" value="XM_001024317.2"/>
</dbReference>
<proteinExistence type="predicted"/>
<dbReference type="AlphaFoldDB" id="Q248H3"/>
<dbReference type="GeneID" id="7830917"/>
<protein>
    <submittedName>
        <fullName evidence="2">Transmembrane protein, putative</fullName>
    </submittedName>
</protein>
<accession>Q248H3</accession>
<dbReference type="InParanoid" id="Q248H3"/>
<dbReference type="KEGG" id="tet:TTHERM_00531920"/>
<organism evidence="2 3">
    <name type="scientific">Tetrahymena thermophila (strain SB210)</name>
    <dbReference type="NCBI Taxonomy" id="312017"/>
    <lineage>
        <taxon>Eukaryota</taxon>
        <taxon>Sar</taxon>
        <taxon>Alveolata</taxon>
        <taxon>Ciliophora</taxon>
        <taxon>Intramacronucleata</taxon>
        <taxon>Oligohymenophorea</taxon>
        <taxon>Hymenostomatida</taxon>
        <taxon>Tetrahymenina</taxon>
        <taxon>Tetrahymenidae</taxon>
        <taxon>Tetrahymena</taxon>
    </lineage>
</organism>
<gene>
    <name evidence="2" type="ORF">TTHERM_00531920</name>
</gene>
<keyword evidence="1" id="KW-1133">Transmembrane helix</keyword>
<keyword evidence="3" id="KW-1185">Reference proteome</keyword>
<keyword evidence="1" id="KW-0472">Membrane</keyword>
<reference evidence="3" key="1">
    <citation type="journal article" date="2006" name="PLoS Biol.">
        <title>Macronuclear genome sequence of the ciliate Tetrahymena thermophila, a model eukaryote.</title>
        <authorList>
            <person name="Eisen J.A."/>
            <person name="Coyne R.S."/>
            <person name="Wu M."/>
            <person name="Wu D."/>
            <person name="Thiagarajan M."/>
            <person name="Wortman J.R."/>
            <person name="Badger J.H."/>
            <person name="Ren Q."/>
            <person name="Amedeo P."/>
            <person name="Jones K.M."/>
            <person name="Tallon L.J."/>
            <person name="Delcher A.L."/>
            <person name="Salzberg S.L."/>
            <person name="Silva J.C."/>
            <person name="Haas B.J."/>
            <person name="Majoros W.H."/>
            <person name="Farzad M."/>
            <person name="Carlton J.M."/>
            <person name="Smith R.K. Jr."/>
            <person name="Garg J."/>
            <person name="Pearlman R.E."/>
            <person name="Karrer K.M."/>
            <person name="Sun L."/>
            <person name="Manning G."/>
            <person name="Elde N.C."/>
            <person name="Turkewitz A.P."/>
            <person name="Asai D.J."/>
            <person name="Wilkes D.E."/>
            <person name="Wang Y."/>
            <person name="Cai H."/>
            <person name="Collins K."/>
            <person name="Stewart B.A."/>
            <person name="Lee S.R."/>
            <person name="Wilamowska K."/>
            <person name="Weinberg Z."/>
            <person name="Ruzzo W.L."/>
            <person name="Wloga D."/>
            <person name="Gaertig J."/>
            <person name="Frankel J."/>
            <person name="Tsao C.-C."/>
            <person name="Gorovsky M.A."/>
            <person name="Keeling P.J."/>
            <person name="Waller R.F."/>
            <person name="Patron N.J."/>
            <person name="Cherry J.M."/>
            <person name="Stover N.A."/>
            <person name="Krieger C.J."/>
            <person name="del Toro C."/>
            <person name="Ryder H.F."/>
            <person name="Williamson S.C."/>
            <person name="Barbeau R.A."/>
            <person name="Hamilton E.P."/>
            <person name="Orias E."/>
        </authorList>
    </citation>
    <scope>NUCLEOTIDE SEQUENCE [LARGE SCALE GENOMIC DNA]</scope>
    <source>
        <strain evidence="3">SB210</strain>
    </source>
</reference>
<feature type="transmembrane region" description="Helical" evidence="1">
    <location>
        <begin position="12"/>
        <end position="32"/>
    </location>
</feature>
<name>Q248H3_TETTS</name>
<dbReference type="EMBL" id="GG662455">
    <property type="protein sequence ID" value="EAS04072.2"/>
    <property type="molecule type" value="Genomic_DNA"/>
</dbReference>
<evidence type="ECO:0000256" key="1">
    <source>
        <dbReference type="SAM" id="Phobius"/>
    </source>
</evidence>